<dbReference type="SMART" id="SM00307">
    <property type="entry name" value="ILWEQ"/>
    <property type="match status" value="1"/>
</dbReference>
<accession>A0A0D2WIK7</accession>
<dbReference type="InParanoid" id="A0A0D2WIK7"/>
<dbReference type="Pfam" id="PF25177">
    <property type="entry name" value="Talin_VBS2"/>
    <property type="match status" value="1"/>
</dbReference>
<dbReference type="SUPFAM" id="SSF109880">
    <property type="entry name" value="A middle domain of Talin 1"/>
    <property type="match status" value="1"/>
</dbReference>
<keyword evidence="4" id="KW-0175">Coiled coil</keyword>
<feature type="compositionally biased region" description="Basic and acidic residues" evidence="5">
    <location>
        <begin position="134"/>
        <end position="163"/>
    </location>
</feature>
<dbReference type="Gene3D" id="1.20.1410.10">
    <property type="entry name" value="I/LWEQ domain"/>
    <property type="match status" value="1"/>
</dbReference>
<feature type="coiled-coil region" evidence="4">
    <location>
        <begin position="918"/>
        <end position="945"/>
    </location>
</feature>
<dbReference type="CDD" id="cd17089">
    <property type="entry name" value="FERM_F0_TLN"/>
    <property type="match status" value="1"/>
</dbReference>
<feature type="domain" description="I/LWEQ" evidence="7">
    <location>
        <begin position="2267"/>
        <end position="2508"/>
    </location>
</feature>
<dbReference type="Pfam" id="PF16511">
    <property type="entry name" value="FERM_f0"/>
    <property type="match status" value="1"/>
</dbReference>
<dbReference type="PROSITE" id="PS00661">
    <property type="entry name" value="FERM_2"/>
    <property type="match status" value="1"/>
</dbReference>
<dbReference type="SMART" id="SM01244">
    <property type="entry name" value="IRS"/>
    <property type="match status" value="1"/>
</dbReference>
<dbReference type="OMA" id="VDMTQHY"/>
<dbReference type="GO" id="GO:0005886">
    <property type="term" value="C:plasma membrane"/>
    <property type="evidence" value="ECO:0007669"/>
    <property type="project" value="TreeGrafter"/>
</dbReference>
<dbReference type="SUPFAM" id="SSF50729">
    <property type="entry name" value="PH domain-like"/>
    <property type="match status" value="1"/>
</dbReference>
<dbReference type="CDD" id="cd10569">
    <property type="entry name" value="FERM_C_Talin"/>
    <property type="match status" value="1"/>
</dbReference>
<gene>
    <name evidence="8" type="ORF">CAOG_009384</name>
</gene>
<dbReference type="InterPro" id="IPR057346">
    <property type="entry name" value="Talin1/2_VBS2"/>
</dbReference>
<dbReference type="SUPFAM" id="SSF109885">
    <property type="entry name" value="I/LWEQ domain"/>
    <property type="match status" value="4"/>
</dbReference>
<dbReference type="GO" id="GO:0005200">
    <property type="term" value="F:structural constituent of cytoskeleton"/>
    <property type="evidence" value="ECO:0007669"/>
    <property type="project" value="InterPro"/>
</dbReference>
<dbReference type="InterPro" id="IPR014352">
    <property type="entry name" value="FERM/acyl-CoA-bd_prot_sf"/>
</dbReference>
<reference evidence="9" key="1">
    <citation type="submission" date="2011-02" db="EMBL/GenBank/DDBJ databases">
        <title>The Genome Sequence of Capsaspora owczarzaki ATCC 30864.</title>
        <authorList>
            <person name="Russ C."/>
            <person name="Cuomo C."/>
            <person name="Burger G."/>
            <person name="Gray M.W."/>
            <person name="Holland P.W.H."/>
            <person name="King N."/>
            <person name="Lang F.B.F."/>
            <person name="Roger A.J."/>
            <person name="Ruiz-Trillo I."/>
            <person name="Young S.K."/>
            <person name="Zeng Q."/>
            <person name="Gargeya S."/>
            <person name="Alvarado L."/>
            <person name="Berlin A."/>
            <person name="Chapman S.B."/>
            <person name="Chen Z."/>
            <person name="Freedman E."/>
            <person name="Gellesch M."/>
            <person name="Goldberg J."/>
            <person name="Griggs A."/>
            <person name="Gujja S."/>
            <person name="Heilman E."/>
            <person name="Heiman D."/>
            <person name="Howarth C."/>
            <person name="Mehta T."/>
            <person name="Neiman D."/>
            <person name="Pearson M."/>
            <person name="Roberts A."/>
            <person name="Saif S."/>
            <person name="Shea T."/>
            <person name="Shenoy N."/>
            <person name="Sisk P."/>
            <person name="Stolte C."/>
            <person name="Sykes S."/>
            <person name="White J."/>
            <person name="Yandava C."/>
            <person name="Haas B."/>
            <person name="Nusbaum C."/>
            <person name="Birren B."/>
        </authorList>
    </citation>
    <scope>NUCLEOTIDE SEQUENCE</scope>
    <source>
        <strain evidence="9">ATCC 30864</strain>
    </source>
</reference>
<dbReference type="SUPFAM" id="SSF47220">
    <property type="entry name" value="alpha-catenin/vinculin-like"/>
    <property type="match status" value="4"/>
</dbReference>
<dbReference type="InterPro" id="IPR015224">
    <property type="entry name" value="Talin_cent"/>
</dbReference>
<feature type="region of interest" description="Disordered" evidence="5">
    <location>
        <begin position="134"/>
        <end position="165"/>
    </location>
</feature>
<dbReference type="CDD" id="cd14473">
    <property type="entry name" value="FERM_B-lobe"/>
    <property type="match status" value="1"/>
</dbReference>
<evidence type="ECO:0000313" key="8">
    <source>
        <dbReference type="EMBL" id="KJE89680.1"/>
    </source>
</evidence>
<dbReference type="PANTHER" id="PTHR19981:SF1">
    <property type="entry name" value="RHEA, ISOFORM B"/>
    <property type="match status" value="1"/>
</dbReference>
<dbReference type="FunFam" id="1.20.1420.10:FF:000006">
    <property type="entry name" value="Talin 2"/>
    <property type="match status" value="1"/>
</dbReference>
<organism evidence="8 9">
    <name type="scientific">Capsaspora owczarzaki (strain ATCC 30864)</name>
    <dbReference type="NCBI Taxonomy" id="595528"/>
    <lineage>
        <taxon>Eukaryota</taxon>
        <taxon>Filasterea</taxon>
        <taxon>Capsaspora</taxon>
    </lineage>
</organism>
<dbReference type="Proteomes" id="UP000008743">
    <property type="component" value="Unassembled WGS sequence"/>
</dbReference>
<dbReference type="Pfam" id="PF01608">
    <property type="entry name" value="I_LWEQ"/>
    <property type="match status" value="2"/>
</dbReference>
<evidence type="ECO:0000313" key="9">
    <source>
        <dbReference type="Proteomes" id="UP000008743"/>
    </source>
</evidence>
<dbReference type="Gene3D" id="1.20.120.230">
    <property type="entry name" value="Alpha-catenin/vinculin-like"/>
    <property type="match status" value="5"/>
</dbReference>
<feature type="coiled-coil region" evidence="4">
    <location>
        <begin position="2476"/>
        <end position="2503"/>
    </location>
</feature>
<dbReference type="InterPro" id="IPR019747">
    <property type="entry name" value="FERM_CS"/>
</dbReference>
<dbReference type="InterPro" id="IPR054060">
    <property type="entry name" value="TLN1-like_RS"/>
</dbReference>
<dbReference type="Gene3D" id="3.10.20.90">
    <property type="entry name" value="Phosphatidylinositol 3-kinase Catalytic Subunit, Chain A, domain 1"/>
    <property type="match status" value="2"/>
</dbReference>
<dbReference type="Gene3D" id="1.20.1420.10">
    <property type="entry name" value="Talin, central domain"/>
    <property type="match status" value="8"/>
</dbReference>
<dbReference type="EMBL" id="KE346360">
    <property type="protein sequence ID" value="KJE89680.1"/>
    <property type="molecule type" value="Genomic_DNA"/>
</dbReference>
<dbReference type="GO" id="GO:0051015">
    <property type="term" value="F:actin filament binding"/>
    <property type="evidence" value="ECO:0007669"/>
    <property type="project" value="InterPro"/>
</dbReference>
<evidence type="ECO:0000256" key="1">
    <source>
        <dbReference type="ARBA" id="ARBA00004245"/>
    </source>
</evidence>
<dbReference type="SUPFAM" id="SSF54236">
    <property type="entry name" value="Ubiquitin-like"/>
    <property type="match status" value="1"/>
</dbReference>
<keyword evidence="3" id="KW-0206">Cytoskeleton</keyword>
<evidence type="ECO:0000256" key="3">
    <source>
        <dbReference type="ARBA" id="ARBA00023212"/>
    </source>
</evidence>
<dbReference type="InterPro" id="IPR032425">
    <property type="entry name" value="FERM_f0"/>
</dbReference>
<dbReference type="Gene3D" id="1.20.80.10">
    <property type="match status" value="1"/>
</dbReference>
<dbReference type="InterPro" id="IPR015009">
    <property type="entry name" value="Vinculin-bd_dom"/>
</dbReference>
<protein>
    <recommendedName>
        <fullName evidence="10">Talin-1</fullName>
    </recommendedName>
</protein>
<evidence type="ECO:0000256" key="5">
    <source>
        <dbReference type="SAM" id="MobiDB-lite"/>
    </source>
</evidence>
<dbReference type="InterPro" id="IPR035963">
    <property type="entry name" value="FERM_2"/>
</dbReference>
<comment type="subcellular location">
    <subcellularLocation>
        <location evidence="1">Cytoplasm</location>
        <location evidence="1">Cytoskeleton</location>
    </subcellularLocation>
</comment>
<dbReference type="STRING" id="595528.A0A0D2WIK7"/>
<dbReference type="InterPro" id="IPR019748">
    <property type="entry name" value="FERM_central"/>
</dbReference>
<dbReference type="PhylomeDB" id="A0A0D2WIK7"/>
<dbReference type="GO" id="GO:0098609">
    <property type="term" value="P:cell-cell adhesion"/>
    <property type="evidence" value="ECO:0007669"/>
    <property type="project" value="TreeGrafter"/>
</dbReference>
<dbReference type="InterPro" id="IPR002404">
    <property type="entry name" value="IRS_PTB"/>
</dbReference>
<dbReference type="Pfam" id="PF21896">
    <property type="entry name" value="Talin_IBS2B"/>
    <property type="match status" value="4"/>
</dbReference>
<keyword evidence="2" id="KW-0963">Cytoplasm</keyword>
<evidence type="ECO:0008006" key="10">
    <source>
        <dbReference type="Google" id="ProtNLM"/>
    </source>
</evidence>
<dbReference type="InterPro" id="IPR054082">
    <property type="entry name" value="Talin_IBS2B"/>
</dbReference>
<dbReference type="GO" id="GO:0001726">
    <property type="term" value="C:ruffle"/>
    <property type="evidence" value="ECO:0007669"/>
    <property type="project" value="InterPro"/>
</dbReference>
<dbReference type="GO" id="GO:0030036">
    <property type="term" value="P:actin cytoskeleton organization"/>
    <property type="evidence" value="ECO:0007669"/>
    <property type="project" value="TreeGrafter"/>
</dbReference>
<evidence type="ECO:0000259" key="7">
    <source>
        <dbReference type="PROSITE" id="PS50945"/>
    </source>
</evidence>
<dbReference type="eggNOG" id="KOG4261">
    <property type="taxonomic scope" value="Eukaryota"/>
</dbReference>
<dbReference type="Pfam" id="PF08913">
    <property type="entry name" value="VBS"/>
    <property type="match status" value="1"/>
</dbReference>
<dbReference type="Pfam" id="PF21692">
    <property type="entry name" value="Talin_R4"/>
    <property type="match status" value="1"/>
</dbReference>
<keyword evidence="9" id="KW-1185">Reference proteome</keyword>
<dbReference type="InterPro" id="IPR019749">
    <property type="entry name" value="Band_41_domain"/>
</dbReference>
<dbReference type="PROSITE" id="PS00660">
    <property type="entry name" value="FERM_1"/>
    <property type="match status" value="1"/>
</dbReference>
<dbReference type="GO" id="GO:0005737">
    <property type="term" value="C:cytoplasm"/>
    <property type="evidence" value="ECO:0007669"/>
    <property type="project" value="TreeGrafter"/>
</dbReference>
<dbReference type="Pfam" id="PF21865">
    <property type="entry name" value="TLN1-like_RS"/>
    <property type="match status" value="2"/>
</dbReference>
<dbReference type="InterPro" id="IPR035964">
    <property type="entry name" value="I/LWEQ_dom_sf"/>
</dbReference>
<dbReference type="FunFam" id="1.20.80.10:FF:000007">
    <property type="entry name" value="Talin 2"/>
    <property type="match status" value="1"/>
</dbReference>
<dbReference type="OrthoDB" id="10262320at2759"/>
<dbReference type="GO" id="GO:0005178">
    <property type="term" value="F:integrin binding"/>
    <property type="evidence" value="ECO:0007669"/>
    <property type="project" value="TreeGrafter"/>
</dbReference>
<dbReference type="SUPFAM" id="SSF47031">
    <property type="entry name" value="Second domain of FERM"/>
    <property type="match status" value="1"/>
</dbReference>
<dbReference type="PANTHER" id="PTHR19981">
    <property type="entry name" value="TALIN"/>
    <property type="match status" value="1"/>
</dbReference>
<dbReference type="SMART" id="SM00295">
    <property type="entry name" value="B41"/>
    <property type="match status" value="1"/>
</dbReference>
<dbReference type="FunFam" id="2.30.29.30:FF:000028">
    <property type="entry name" value="Talin 2"/>
    <property type="match status" value="1"/>
</dbReference>
<dbReference type="FunFam" id="1.20.1410.10:FF:000001">
    <property type="entry name" value="Talin 2"/>
    <property type="match status" value="1"/>
</dbReference>
<dbReference type="Pfam" id="PF02174">
    <property type="entry name" value="IRS"/>
    <property type="match status" value="1"/>
</dbReference>
<dbReference type="PROSITE" id="PS50057">
    <property type="entry name" value="FERM_3"/>
    <property type="match status" value="1"/>
</dbReference>
<name>A0A0D2WIK7_CAPO3</name>
<dbReference type="InterPro" id="IPR049108">
    <property type="entry name" value="Talin_R4"/>
</dbReference>
<dbReference type="InterPro" id="IPR002558">
    <property type="entry name" value="ILWEQ_dom"/>
</dbReference>
<proteinExistence type="predicted"/>
<dbReference type="Pfam" id="PF09141">
    <property type="entry name" value="Talin_middle"/>
    <property type="match status" value="1"/>
</dbReference>
<sequence>MASLSLRVHIVKTNNVKTMQFDPDMIVHDICKDIRDRLGEANTGGTDHGLFWPDEDPKKGRWLEPGRTLNYYDLKSGDMLEYKKKHRPLRVRLMDGTLKTVLVDDSQSVGDLVKTVCSRIGINNPDEFAFVSEAEVKEEEKKPRDRDEEEELARSKKDREKMEKLKKKLHTDDEIGWLLNDRSLREQGIDETQVLLLRKKFFFSDQNVDRNDPVQLNLLYVQSRDAILNGTHPCTEEEACQFAAMQCQVQFGDHQPDKHKPGFFDIKGLLPPEYAKNKSVEKRIFQEHAKLHSMTELNAKYRYIQLCRSLKTYGVTFFLVKEKERGKNKLVPRLLGITRDNIMRVDEKTKEVLKTWQLTQVRRWAASPNSFTLDFGDYSESYYSVQTSEGDAISQLIAGYIDIILKKKKNSDRGVGEDGEEQLMLEDSVSAGKATAIQHVPSALGYATEGSVALPGIVRSAGAGVGQFGRAGAQQLRYSSYNGSGMSATGQQAHMGMSMADASGHGAAQHALMGTVQTGFAAVNAATNELGVAASLPPLGTDPASIQWRQQTLDVSKQNMASQLAAMTAATASVVTLTGAEPSEVDHTAVGSAVTTISSNLTELAKNAKMMAALVSDSGTSDRLLEAARGLAGATSKLLNSVKPGSTDSRQDLLTAASAIGAATSDLLAHMGEPEVDAASQEELLAISKAIAAATTNLVSSAKTVASKSDDPAAQNKVINAAKGTAMSTSQLVACTKVLAPSINSPMCQEQLIESAKQVTNSVDSLVGSADSACKDEAAKAELKQNAATVSEAVQRLIAQAQQGGRAKPQNDFDEACDTILASTEKLFASMGNAPEMVRQAKALAQATSQLVNCIKADAAKETDPEKQRKLLAAAKELAECTARMIAAAKEAAQNPNDATYQAKLKEAAEALRTATNAAAAAAIKKKLMKKLEEAAKQTAAASTQLIAASQASTSSNRNQASQQQLLAQCKAVQDTLGQVISATRDHANNPDTPSAQLNLINATKAVVNPGVKMVAAAKAAHPTVGDPAAALNLANAAKQAALALAELRSAQAKAADACGSLEIDSAMHSVNQLGKDLQDAQKAAAEGKLLPLPGDNAEEAALEVGATSKTVGSSMAQLLTAANQGNENYTGIAARDTAGALKVLASAVRGVAATTNDREAQDAILKSAHTVMAESAKLIGEANAAVKNSADPQKQQKLAAVAKTVSAALNQVVSCLPGQRDVDNCIRAIAAASERLDSGNFPAPKPGETFAQSQDALTNAAAALNLASNDLVVAARGTPQQLAEAAKAYQVKHQNFIDSGVKLAGATKDVQAQQELISQLKGVSASSSRLVIASKALAADPSGPNNKNNLALSARGVTDAINALLDTCSTSAPGQKECDNAIRNINAMAASLNNPSEPVSDASYFECLDTVLEKSKVLANAMGEIANSARSGEGEKIGASVTEAASAVTALTEAAAQAAYLVGVADPSSSAAVVGLVDQGQFARAQQAIQGACDSLLVPNASQQQILSAATVIAKHTAALCTACKTASTKTANPPSRHIIKAPRHYPRTTKTRSKCAQTTKPLLAAVDNMVTYASSPEFASQAAVISAHAKAAQQPLVNAGKGLVSSSTNLIGTAKSLAGNPKDPPSWQVLAANSKSVTDSIKNIVNAIRDHAPGQHECDEAIQEASRQINHIDQAALAAAVGGLERRNDQSLGAFQQNVLSELNEITELLPKLQQSAKAEPENLAHEVLDQTKTVAESALNLLYAAKESGGNIKASNSHPKVDSGVAELRDVMKDLNHTFEESANSETAAQNIVAAIHKAVADVDRLDQPGALKDFVATGSFNDYSNALVEESKTLAKTAAKSVAFSTANPSELLRVARDISAHYNNIGEQAKGVVATAPNAETQKMLKAAVMELGPATAALAQSCAVVQSSPDNADSRKELNDNARLVSEKVGKVMAAVKSSAKGTAACETAINNVQGIVGDLQTMAMFAASGSLNPDDPKDNFNAHKEDILKRAKEIVENTKALVTGAASSQEALATAAKSSVDTLSHLSDACKRGATSISSRDSNAQELLLNAVKDVAAALADLIGSTKTAAGRSVNDPAMEGLKENAKGMVNNISQLVKVVKSVEDEASRGVRALESAIEAIGTELKVLESPEAPKRDASPEELVAATKMVTTSTAKIVSAANSNRQEEVVAAANMARKALTDLMQYGKGAAAKADTPDKQARVTVAVRDAANNAKAMLEAVYNALGHPTADAKNDVTNRSKKVAAAVADVVDAAKLLKGDDYVDPEDPNVIAENELLAAAAAIEAAARKLADLKPRETPRAANEDLNFEEQILEAAKAIATATSALVKAAGAAQKELVSTGKIDFTKGTAKYHENAMWSEGLVSAAKGVAAATGSLCDAANTAVQGEASQERLVSSAKQVASSTAQLVVACRVKADANSKTQSRLNQAASMVKSATDELVKSASEAAVFNQPDANITVDQRFVGSIAQVIAAQELILKQERELEKARKQLADIRKGQYQNK</sequence>
<dbReference type="PROSITE" id="PS50945">
    <property type="entry name" value="I_LWEQ"/>
    <property type="match status" value="1"/>
</dbReference>
<dbReference type="InterPro" id="IPR000299">
    <property type="entry name" value="FERM_domain"/>
</dbReference>
<dbReference type="GO" id="GO:0005856">
    <property type="term" value="C:cytoskeleton"/>
    <property type="evidence" value="ECO:0007669"/>
    <property type="project" value="UniProtKB-SubCell"/>
</dbReference>
<dbReference type="InterPro" id="IPR036476">
    <property type="entry name" value="Talin_cent_sf"/>
</dbReference>
<dbReference type="InterPro" id="IPR029071">
    <property type="entry name" value="Ubiquitin-like_domsf"/>
</dbReference>
<evidence type="ECO:0000256" key="4">
    <source>
        <dbReference type="SAM" id="Coils"/>
    </source>
</evidence>
<evidence type="ECO:0000259" key="6">
    <source>
        <dbReference type="PROSITE" id="PS50057"/>
    </source>
</evidence>
<dbReference type="GO" id="GO:0005925">
    <property type="term" value="C:focal adhesion"/>
    <property type="evidence" value="ECO:0007669"/>
    <property type="project" value="InterPro"/>
</dbReference>
<evidence type="ECO:0000256" key="2">
    <source>
        <dbReference type="ARBA" id="ARBA00022490"/>
    </source>
</evidence>
<dbReference type="Gene3D" id="2.30.29.30">
    <property type="entry name" value="Pleckstrin-homology domain (PH domain)/Phosphotyrosine-binding domain (PTB)"/>
    <property type="match status" value="1"/>
</dbReference>
<dbReference type="InterPro" id="IPR036723">
    <property type="entry name" value="Alpha-catenin/vinculin-like_sf"/>
</dbReference>
<dbReference type="InterPro" id="IPR011993">
    <property type="entry name" value="PH-like_dom_sf"/>
</dbReference>
<feature type="domain" description="FERM" evidence="6">
    <location>
        <begin position="87"/>
        <end position="408"/>
    </location>
</feature>
<dbReference type="CDD" id="cd17090">
    <property type="entry name" value="FERM_F1_TLN"/>
    <property type="match status" value="1"/>
</dbReference>